<dbReference type="RefSeq" id="WP_269663344.1">
    <property type="nucleotide sequence ID" value="NZ_CP114413.1"/>
</dbReference>
<evidence type="ECO:0000313" key="3">
    <source>
        <dbReference type="Proteomes" id="UP001164439"/>
    </source>
</evidence>
<keyword evidence="3" id="KW-1185">Reference proteome</keyword>
<evidence type="ECO:0000313" key="2">
    <source>
        <dbReference type="EMBL" id="WAZ25861.1"/>
    </source>
</evidence>
<dbReference type="InterPro" id="IPR045431">
    <property type="entry name" value="EAD2"/>
</dbReference>
<dbReference type="Proteomes" id="UP001164439">
    <property type="component" value="Chromosome"/>
</dbReference>
<proteinExistence type="predicted"/>
<dbReference type="Pfam" id="PF19956">
    <property type="entry name" value="EAD2"/>
    <property type="match status" value="1"/>
</dbReference>
<gene>
    <name evidence="2" type="ORF">STRCI_007387</name>
</gene>
<accession>A0ABY7KMS8</accession>
<reference evidence="2" key="1">
    <citation type="submission" date="2022-12" db="EMBL/GenBank/DDBJ databases">
        <authorList>
            <person name="Ruckert C."/>
            <person name="Busche T."/>
            <person name="Kalinowski J."/>
            <person name="Wittmann C."/>
        </authorList>
    </citation>
    <scope>NUCLEOTIDE SEQUENCE</scope>
    <source>
        <strain evidence="2">DSM 40467</strain>
    </source>
</reference>
<evidence type="ECO:0000259" key="1">
    <source>
        <dbReference type="Pfam" id="PF19956"/>
    </source>
</evidence>
<dbReference type="EMBL" id="CP114413">
    <property type="protein sequence ID" value="WAZ25861.1"/>
    <property type="molecule type" value="Genomic_DNA"/>
</dbReference>
<organism evidence="2 3">
    <name type="scientific">Streptomyces cinnabarinus</name>
    <dbReference type="NCBI Taxonomy" id="67287"/>
    <lineage>
        <taxon>Bacteria</taxon>
        <taxon>Bacillati</taxon>
        <taxon>Actinomycetota</taxon>
        <taxon>Actinomycetes</taxon>
        <taxon>Kitasatosporales</taxon>
        <taxon>Streptomycetaceae</taxon>
        <taxon>Streptomyces</taxon>
    </lineage>
</organism>
<feature type="domain" description="Effector-associated" evidence="1">
    <location>
        <begin position="294"/>
        <end position="372"/>
    </location>
</feature>
<dbReference type="Gene3D" id="3.40.50.1460">
    <property type="match status" value="1"/>
</dbReference>
<sequence length="377" mass="41321">MNSPLPQADPRRTSAVVVGLDSYEAGAHWAMDGPVSDALRFADWFLDRGVPPERITALLSAPPGRPGAVPEVPYEVLGADRATVHRTLLRTLAAEQSELLWVVWGGHGVVDAEGRRLLFYADATETDALNLDFDALLAYYRAAPRHPRQIWLVDACQQLHNPWRGRRQLPREDYGTPMPRRARDQAVLFAARPGEAAANLSGAGTGLFSREALAVLTDNEAVGTGWPPDAGLLMDRLRDRFTRLRAEGLAAQTPTYVWSRTWDGDEGQLLSRGRAEPLGAEYPDLPVERLGVLTDALLKVEEFVEPQGREEILGLLRIGVRAAVPRHNRPRLDTISILRTCARRPGALRELAEAVLLCAGGSAEAELAHRLIVEASA</sequence>
<name>A0ABY7KMS8_9ACTN</name>
<protein>
    <recommendedName>
        <fullName evidence="1">Effector-associated domain-containing protein</fullName>
    </recommendedName>
</protein>